<reference evidence="2" key="1">
    <citation type="journal article" date="2023" name="Nat. Commun.">
        <title>Diploid and tetraploid genomes of Acorus and the evolution of monocots.</title>
        <authorList>
            <person name="Ma L."/>
            <person name="Liu K.W."/>
            <person name="Li Z."/>
            <person name="Hsiao Y.Y."/>
            <person name="Qi Y."/>
            <person name="Fu T."/>
            <person name="Tang G.D."/>
            <person name="Zhang D."/>
            <person name="Sun W.H."/>
            <person name="Liu D.K."/>
            <person name="Li Y."/>
            <person name="Chen G.Z."/>
            <person name="Liu X.D."/>
            <person name="Liao X.Y."/>
            <person name="Jiang Y.T."/>
            <person name="Yu X."/>
            <person name="Hao Y."/>
            <person name="Huang J."/>
            <person name="Zhao X.W."/>
            <person name="Ke S."/>
            <person name="Chen Y.Y."/>
            <person name="Wu W.L."/>
            <person name="Hsu J.L."/>
            <person name="Lin Y.F."/>
            <person name="Huang M.D."/>
            <person name="Li C.Y."/>
            <person name="Huang L."/>
            <person name="Wang Z.W."/>
            <person name="Zhao X."/>
            <person name="Zhong W.Y."/>
            <person name="Peng D.H."/>
            <person name="Ahmad S."/>
            <person name="Lan S."/>
            <person name="Zhang J.S."/>
            <person name="Tsai W.C."/>
            <person name="Van de Peer Y."/>
            <person name="Liu Z.J."/>
        </authorList>
    </citation>
    <scope>NUCLEOTIDE SEQUENCE</scope>
    <source>
        <strain evidence="2">SCP</strain>
    </source>
</reference>
<proteinExistence type="predicted"/>
<comment type="caution">
    <text evidence="2">The sequence shown here is derived from an EMBL/GenBank/DDBJ whole genome shotgun (WGS) entry which is preliminary data.</text>
</comment>
<keyword evidence="3" id="KW-1185">Reference proteome</keyword>
<reference evidence="2" key="2">
    <citation type="submission" date="2023-06" db="EMBL/GenBank/DDBJ databases">
        <authorList>
            <person name="Ma L."/>
            <person name="Liu K.-W."/>
            <person name="Li Z."/>
            <person name="Hsiao Y.-Y."/>
            <person name="Qi Y."/>
            <person name="Fu T."/>
            <person name="Tang G."/>
            <person name="Zhang D."/>
            <person name="Sun W.-H."/>
            <person name="Liu D.-K."/>
            <person name="Li Y."/>
            <person name="Chen G.-Z."/>
            <person name="Liu X.-D."/>
            <person name="Liao X.-Y."/>
            <person name="Jiang Y.-T."/>
            <person name="Yu X."/>
            <person name="Hao Y."/>
            <person name="Huang J."/>
            <person name="Zhao X.-W."/>
            <person name="Ke S."/>
            <person name="Chen Y.-Y."/>
            <person name="Wu W.-L."/>
            <person name="Hsu J.-L."/>
            <person name="Lin Y.-F."/>
            <person name="Huang M.-D."/>
            <person name="Li C.-Y."/>
            <person name="Huang L."/>
            <person name="Wang Z.-W."/>
            <person name="Zhao X."/>
            <person name="Zhong W.-Y."/>
            <person name="Peng D.-H."/>
            <person name="Ahmad S."/>
            <person name="Lan S."/>
            <person name="Zhang J.-S."/>
            <person name="Tsai W.-C."/>
            <person name="Van De Peer Y."/>
            <person name="Liu Z.-J."/>
        </authorList>
    </citation>
    <scope>NUCLEOTIDE SEQUENCE</scope>
    <source>
        <strain evidence="2">SCP</strain>
        <tissue evidence="2">Leaves</tissue>
    </source>
</reference>
<evidence type="ECO:0000256" key="1">
    <source>
        <dbReference type="SAM" id="SignalP"/>
    </source>
</evidence>
<gene>
    <name evidence="2" type="ORF">QJS04_geneDACA004476</name>
</gene>
<feature type="signal peptide" evidence="1">
    <location>
        <begin position="1"/>
        <end position="20"/>
    </location>
</feature>
<name>A0AAV9B4Q9_ACOGR</name>
<accession>A0AAV9B4Q9</accession>
<keyword evidence="1" id="KW-0732">Signal</keyword>
<dbReference type="EMBL" id="JAUJYN010000005">
    <property type="protein sequence ID" value="KAK1271306.1"/>
    <property type="molecule type" value="Genomic_DNA"/>
</dbReference>
<organism evidence="2 3">
    <name type="scientific">Acorus gramineus</name>
    <name type="common">Dwarf sweet flag</name>
    <dbReference type="NCBI Taxonomy" id="55184"/>
    <lineage>
        <taxon>Eukaryota</taxon>
        <taxon>Viridiplantae</taxon>
        <taxon>Streptophyta</taxon>
        <taxon>Embryophyta</taxon>
        <taxon>Tracheophyta</taxon>
        <taxon>Spermatophyta</taxon>
        <taxon>Magnoliopsida</taxon>
        <taxon>Liliopsida</taxon>
        <taxon>Acoraceae</taxon>
        <taxon>Acorus</taxon>
    </lineage>
</organism>
<protein>
    <submittedName>
        <fullName evidence="2">Uncharacterized protein</fullName>
    </submittedName>
</protein>
<sequence>MKTSPMFIVLLLLLATNSLAEAINAKSVCNGTVAECNNNEEWLMESDTVRRLLQGRNSLTYKSLQPQSACAV</sequence>
<dbReference type="AlphaFoldDB" id="A0AAV9B4Q9"/>
<dbReference type="Proteomes" id="UP001179952">
    <property type="component" value="Unassembled WGS sequence"/>
</dbReference>
<feature type="chain" id="PRO_5043563918" evidence="1">
    <location>
        <begin position="21"/>
        <end position="72"/>
    </location>
</feature>
<evidence type="ECO:0000313" key="2">
    <source>
        <dbReference type="EMBL" id="KAK1271306.1"/>
    </source>
</evidence>
<evidence type="ECO:0000313" key="3">
    <source>
        <dbReference type="Proteomes" id="UP001179952"/>
    </source>
</evidence>